<evidence type="ECO:0000256" key="2">
    <source>
        <dbReference type="ARBA" id="ARBA00022448"/>
    </source>
</evidence>
<sequence>MDRRTRIGMIGDEETLLGFLIAGIESTNETPNLVYVTHDTSEDDLRKNFRALTSREDLAMILICDFVAEKIEDDISRYKETIPAILIIPSKCKRS</sequence>
<dbReference type="HOGENOM" id="CLU_135754_0_1_1"/>
<organism evidence="5 6">
    <name type="scientific">Ordospora colligata OC4</name>
    <dbReference type="NCBI Taxonomy" id="1354746"/>
    <lineage>
        <taxon>Eukaryota</taxon>
        <taxon>Fungi</taxon>
        <taxon>Fungi incertae sedis</taxon>
        <taxon>Microsporidia</taxon>
        <taxon>Ordosporidae</taxon>
        <taxon>Ordospora</taxon>
    </lineage>
</organism>
<dbReference type="InterPro" id="IPR008218">
    <property type="entry name" value="ATPase_V1-cplx_f_g_su"/>
</dbReference>
<evidence type="ECO:0000256" key="4">
    <source>
        <dbReference type="ARBA" id="ARBA00023065"/>
    </source>
</evidence>
<dbReference type="OrthoDB" id="10261947at2759"/>
<keyword evidence="6" id="KW-1185">Reference proteome</keyword>
<dbReference type="SUPFAM" id="SSF159468">
    <property type="entry name" value="AtpF-like"/>
    <property type="match status" value="1"/>
</dbReference>
<reference evidence="5 6" key="1">
    <citation type="journal article" date="2014" name="MBio">
        <title>The Ordospora colligata genome; evolution of extreme reduction in microsporidia and host-to-parasite horizontal gene transfer.</title>
        <authorList>
            <person name="Pombert J.-F."/>
            <person name="Haag K.L."/>
            <person name="Beidas S."/>
            <person name="Ebert D."/>
            <person name="Keeling P.J."/>
        </authorList>
    </citation>
    <scope>NUCLEOTIDE SEQUENCE [LARGE SCALE GENOMIC DNA]</scope>
    <source>
        <strain evidence="5 6">OC4</strain>
    </source>
</reference>
<dbReference type="InParanoid" id="A0A0B2ULJ7"/>
<keyword evidence="4" id="KW-0406">Ion transport</keyword>
<keyword evidence="3" id="KW-0375">Hydrogen ion transport</keyword>
<dbReference type="Pfam" id="PF01990">
    <property type="entry name" value="ATP-synt_F"/>
    <property type="match status" value="1"/>
</dbReference>
<proteinExistence type="inferred from homology"/>
<dbReference type="GO" id="GO:0016020">
    <property type="term" value="C:membrane"/>
    <property type="evidence" value="ECO:0007669"/>
    <property type="project" value="TreeGrafter"/>
</dbReference>
<protein>
    <submittedName>
        <fullName evidence="5">Subunit F of V-type ATPase</fullName>
    </submittedName>
</protein>
<comment type="similarity">
    <text evidence="1">Belongs to the V-ATPase F subunit family.</text>
</comment>
<dbReference type="AlphaFoldDB" id="A0A0B2ULJ7"/>
<dbReference type="EMBL" id="JOKQ01000003">
    <property type="protein sequence ID" value="KHN70154.1"/>
    <property type="molecule type" value="Genomic_DNA"/>
</dbReference>
<dbReference type="STRING" id="1354746.A0A0B2ULJ7"/>
<dbReference type="Gene3D" id="3.40.50.10580">
    <property type="entry name" value="ATPase, V1 complex, subunit F"/>
    <property type="match status" value="1"/>
</dbReference>
<evidence type="ECO:0000313" key="5">
    <source>
        <dbReference type="EMBL" id="KHN70154.1"/>
    </source>
</evidence>
<dbReference type="InterPro" id="IPR036906">
    <property type="entry name" value="ATPase_V1_fsu_sf"/>
</dbReference>
<dbReference type="RefSeq" id="XP_014564196.1">
    <property type="nucleotide sequence ID" value="XM_014708710.1"/>
</dbReference>
<evidence type="ECO:0000256" key="1">
    <source>
        <dbReference type="ARBA" id="ARBA00010148"/>
    </source>
</evidence>
<accession>A0A0B2ULJ7</accession>
<gene>
    <name evidence="5" type="ORF">M896_031430</name>
</gene>
<dbReference type="VEuPathDB" id="MicrosporidiaDB:M896_031430"/>
<keyword evidence="2" id="KW-0813">Transport</keyword>
<evidence type="ECO:0000313" key="6">
    <source>
        <dbReference type="Proteomes" id="UP000031056"/>
    </source>
</evidence>
<dbReference type="GO" id="GO:0046961">
    <property type="term" value="F:proton-transporting ATPase activity, rotational mechanism"/>
    <property type="evidence" value="ECO:0007669"/>
    <property type="project" value="InterPro"/>
</dbReference>
<comment type="caution">
    <text evidence="5">The sequence shown here is derived from an EMBL/GenBank/DDBJ whole genome shotgun (WGS) entry which is preliminary data.</text>
</comment>
<dbReference type="Proteomes" id="UP000031056">
    <property type="component" value="Unassembled WGS sequence"/>
</dbReference>
<dbReference type="PANTHER" id="PTHR13861:SF2">
    <property type="entry name" value="V-TYPE PROTON ATPASE SUBUNIT F"/>
    <property type="match status" value="1"/>
</dbReference>
<dbReference type="FunCoup" id="A0A0B2ULJ7">
    <property type="interactions" value="87"/>
</dbReference>
<dbReference type="PANTHER" id="PTHR13861">
    <property type="entry name" value="VACUOLAR ATP SYNTHASE SUBUNIT F"/>
    <property type="match status" value="1"/>
</dbReference>
<evidence type="ECO:0000256" key="3">
    <source>
        <dbReference type="ARBA" id="ARBA00022781"/>
    </source>
</evidence>
<name>A0A0B2ULJ7_9MICR</name>
<dbReference type="GeneID" id="26261427"/>